<gene>
    <name evidence="6" type="ORF">Pla163_09240</name>
</gene>
<keyword evidence="7" id="KW-1185">Reference proteome</keyword>
<accession>A0A518CX69</accession>
<keyword evidence="3" id="KW-1133">Transmembrane helix</keyword>
<evidence type="ECO:0000313" key="6">
    <source>
        <dbReference type="EMBL" id="QDU83823.1"/>
    </source>
</evidence>
<evidence type="ECO:0000256" key="4">
    <source>
        <dbReference type="ARBA" id="ARBA00023136"/>
    </source>
</evidence>
<evidence type="ECO:0000256" key="2">
    <source>
        <dbReference type="ARBA" id="ARBA00022692"/>
    </source>
</evidence>
<protein>
    <submittedName>
        <fullName evidence="6">VTC domain protein</fullName>
    </submittedName>
</protein>
<dbReference type="InterPro" id="IPR051572">
    <property type="entry name" value="VTC_Complex_Subunit"/>
</dbReference>
<dbReference type="Gene3D" id="3.20.100.30">
    <property type="entry name" value="VTC, catalytic tunnel domain"/>
    <property type="match status" value="1"/>
</dbReference>
<proteinExistence type="predicted"/>
<reference evidence="6 7" key="1">
    <citation type="submission" date="2019-02" db="EMBL/GenBank/DDBJ databases">
        <title>Deep-cultivation of Planctomycetes and their phenomic and genomic characterization uncovers novel biology.</title>
        <authorList>
            <person name="Wiegand S."/>
            <person name="Jogler M."/>
            <person name="Boedeker C."/>
            <person name="Pinto D."/>
            <person name="Vollmers J."/>
            <person name="Rivas-Marin E."/>
            <person name="Kohn T."/>
            <person name="Peeters S.H."/>
            <person name="Heuer A."/>
            <person name="Rast P."/>
            <person name="Oberbeckmann S."/>
            <person name="Bunk B."/>
            <person name="Jeske O."/>
            <person name="Meyerdierks A."/>
            <person name="Storesund J.E."/>
            <person name="Kallscheuer N."/>
            <person name="Luecker S."/>
            <person name="Lage O.M."/>
            <person name="Pohl T."/>
            <person name="Merkel B.J."/>
            <person name="Hornburger P."/>
            <person name="Mueller R.-W."/>
            <person name="Bruemmer F."/>
            <person name="Labrenz M."/>
            <person name="Spormann A.M."/>
            <person name="Op den Camp H."/>
            <person name="Overmann J."/>
            <person name="Amann R."/>
            <person name="Jetten M.S.M."/>
            <person name="Mascher T."/>
            <person name="Medema M.H."/>
            <person name="Devos D.P."/>
            <person name="Kaster A.-K."/>
            <person name="Ovreas L."/>
            <person name="Rohde M."/>
            <person name="Galperin M.Y."/>
            <person name="Jogler C."/>
        </authorList>
    </citation>
    <scope>NUCLEOTIDE SEQUENCE [LARGE SCALE GENOMIC DNA]</scope>
    <source>
        <strain evidence="6 7">Pla163</strain>
    </source>
</reference>
<keyword evidence="4" id="KW-0472">Membrane</keyword>
<evidence type="ECO:0000259" key="5">
    <source>
        <dbReference type="Pfam" id="PF09359"/>
    </source>
</evidence>
<dbReference type="RefSeq" id="WP_145184218.1">
    <property type="nucleotide sequence ID" value="NZ_CP036290.1"/>
</dbReference>
<name>A0A518CX69_9BACT</name>
<dbReference type="CDD" id="cd07750">
    <property type="entry name" value="PolyPPase_VTC_like"/>
    <property type="match status" value="1"/>
</dbReference>
<dbReference type="InterPro" id="IPR018966">
    <property type="entry name" value="VTC_domain"/>
</dbReference>
<evidence type="ECO:0000313" key="7">
    <source>
        <dbReference type="Proteomes" id="UP000319342"/>
    </source>
</evidence>
<dbReference type="InterPro" id="IPR042267">
    <property type="entry name" value="VTC_sf"/>
</dbReference>
<dbReference type="EMBL" id="CP036290">
    <property type="protein sequence ID" value="QDU83823.1"/>
    <property type="molecule type" value="Genomic_DNA"/>
</dbReference>
<dbReference type="PANTHER" id="PTHR46140">
    <property type="entry name" value="VACUOLAR TRANSPORTER CHAPERONE 1-RELATED"/>
    <property type="match status" value="1"/>
</dbReference>
<dbReference type="AlphaFoldDB" id="A0A518CX69"/>
<dbReference type="Proteomes" id="UP000319342">
    <property type="component" value="Chromosome"/>
</dbReference>
<dbReference type="GO" id="GO:0012505">
    <property type="term" value="C:endomembrane system"/>
    <property type="evidence" value="ECO:0007669"/>
    <property type="project" value="UniProtKB-SubCell"/>
</dbReference>
<evidence type="ECO:0000256" key="1">
    <source>
        <dbReference type="ARBA" id="ARBA00004127"/>
    </source>
</evidence>
<sequence length="258" mass="29585">MSKVFHSDGTLRSRFECKYVVEPSELPALREFFSTFMEQDENTSNRPLSATGGRAYTVSSLYLDSPRLALYQDTVDGAKNRFKLRLRTYDDAPESPVFCEVKKRMDGVIYKRRAPVSRTAVAAFLDGEQYALERESDTVDAAEFSMLTRRLIARPTLRVHYQREAWESRGADPVRVTFDTELRYADSPNGELSCEDGDWRQTYLTNPILEIKFTNTFPGWLGNLARRFGLVRRSVAKYVICVNAARRTEIGALRYRAS</sequence>
<dbReference type="OrthoDB" id="9784042at2"/>
<dbReference type="GO" id="GO:0006799">
    <property type="term" value="P:polyphosphate biosynthetic process"/>
    <property type="evidence" value="ECO:0007669"/>
    <property type="project" value="UniProtKB-ARBA"/>
</dbReference>
<evidence type="ECO:0000256" key="3">
    <source>
        <dbReference type="ARBA" id="ARBA00022989"/>
    </source>
</evidence>
<comment type="subcellular location">
    <subcellularLocation>
        <location evidence="1">Endomembrane system</location>
        <topology evidence="1">Multi-pass membrane protein</topology>
    </subcellularLocation>
</comment>
<organism evidence="6 7">
    <name type="scientific">Rohdeia mirabilis</name>
    <dbReference type="NCBI Taxonomy" id="2528008"/>
    <lineage>
        <taxon>Bacteria</taxon>
        <taxon>Pseudomonadati</taxon>
        <taxon>Planctomycetota</taxon>
        <taxon>Planctomycetia</taxon>
        <taxon>Planctomycetia incertae sedis</taxon>
        <taxon>Rohdeia</taxon>
    </lineage>
</organism>
<feature type="domain" description="VTC" evidence="5">
    <location>
        <begin position="14"/>
        <end position="244"/>
    </location>
</feature>
<keyword evidence="2" id="KW-0812">Transmembrane</keyword>
<dbReference type="Pfam" id="PF09359">
    <property type="entry name" value="VTC"/>
    <property type="match status" value="1"/>
</dbReference>
<dbReference type="PANTHER" id="PTHR46140:SF1">
    <property type="entry name" value="VACUOLAR TRANSPORTER CHAPERONE COMPLEX SUBUNIT 4-RELATED"/>
    <property type="match status" value="1"/>
</dbReference>